<name>A0A4Z1P129_9PEZI</name>
<protein>
    <submittedName>
        <fullName evidence="1">Uncharacterized protein</fullName>
    </submittedName>
</protein>
<dbReference type="Proteomes" id="UP000298493">
    <property type="component" value="Unassembled WGS sequence"/>
</dbReference>
<dbReference type="EMBL" id="SNSC02000012">
    <property type="protein sequence ID" value="TID19776.1"/>
    <property type="molecule type" value="Genomic_DNA"/>
</dbReference>
<evidence type="ECO:0000313" key="2">
    <source>
        <dbReference type="Proteomes" id="UP000298493"/>
    </source>
</evidence>
<sequence>MSTTFLSLSLSLELRQEILFLSFDAPYTVDIALNVNVTSLRQMANYVDTLSIPQTPGVAPKIAKWALILKSSHPVVSMDLDFVLKKTFAMFEDEAVATMAMLVEGPENENDVPQEVVLQAWEKQFRWGELIEDWERWSYDVAFDKQYSFDDVLQQDVALSVDNGFFAMIILCTPTAFRQTSSLVSRTIFSAPHILAKTSVLNPIDITISDDLQFVLDQTLKGLEQGVLDASMVGQLVDKGARWMSLTREVKLEGFKKVTGAVLGIQW</sequence>
<dbReference type="AlphaFoldDB" id="A0A4Z1P129"/>
<keyword evidence="2" id="KW-1185">Reference proteome</keyword>
<proteinExistence type="predicted"/>
<comment type="caution">
    <text evidence="1">The sequence shown here is derived from an EMBL/GenBank/DDBJ whole genome shotgun (WGS) entry which is preliminary data.</text>
</comment>
<evidence type="ECO:0000313" key="1">
    <source>
        <dbReference type="EMBL" id="TID19776.1"/>
    </source>
</evidence>
<reference evidence="1 2" key="1">
    <citation type="submission" date="2019-04" db="EMBL/GenBank/DDBJ databases">
        <title>High contiguity whole genome sequence and gene annotation resource for two Venturia nashicola isolates.</title>
        <authorList>
            <person name="Prokchorchik M."/>
            <person name="Won K."/>
            <person name="Lee Y."/>
            <person name="Choi E.D."/>
            <person name="Segonzac C."/>
            <person name="Sohn K.H."/>
        </authorList>
    </citation>
    <scope>NUCLEOTIDE SEQUENCE [LARGE SCALE GENOMIC DNA]</scope>
    <source>
        <strain evidence="1 2">PRI2</strain>
    </source>
</reference>
<gene>
    <name evidence="1" type="ORF">E6O75_ATG07114</name>
</gene>
<accession>A0A4Z1P129</accession>
<organism evidence="1 2">
    <name type="scientific">Venturia nashicola</name>
    <dbReference type="NCBI Taxonomy" id="86259"/>
    <lineage>
        <taxon>Eukaryota</taxon>
        <taxon>Fungi</taxon>
        <taxon>Dikarya</taxon>
        <taxon>Ascomycota</taxon>
        <taxon>Pezizomycotina</taxon>
        <taxon>Dothideomycetes</taxon>
        <taxon>Pleosporomycetidae</taxon>
        <taxon>Venturiales</taxon>
        <taxon>Venturiaceae</taxon>
        <taxon>Venturia</taxon>
    </lineage>
</organism>